<evidence type="ECO:0000256" key="4">
    <source>
        <dbReference type="ARBA" id="ARBA00022801"/>
    </source>
</evidence>
<dbReference type="PRINTS" id="PR00792">
    <property type="entry name" value="PEPSIN"/>
</dbReference>
<dbReference type="Gene3D" id="2.40.70.10">
    <property type="entry name" value="Acid Proteases"/>
    <property type="match status" value="2"/>
</dbReference>
<dbReference type="GeneID" id="117577754"/>
<dbReference type="PROSITE" id="PS51767">
    <property type="entry name" value="PEPTIDASE_A1"/>
    <property type="match status" value="1"/>
</dbReference>
<dbReference type="InterPro" id="IPR033121">
    <property type="entry name" value="PEPTIDASE_A1"/>
</dbReference>
<dbReference type="GO" id="GO:0006508">
    <property type="term" value="P:proteolysis"/>
    <property type="evidence" value="ECO:0007669"/>
    <property type="project" value="UniProtKB-KW"/>
</dbReference>
<keyword evidence="2 9" id="KW-0645">Protease</keyword>
<dbReference type="PROSITE" id="PS00141">
    <property type="entry name" value="ASP_PROTEASE"/>
    <property type="match status" value="2"/>
</dbReference>
<dbReference type="GO" id="GO:0004190">
    <property type="term" value="F:aspartic-type endopeptidase activity"/>
    <property type="evidence" value="ECO:0007669"/>
    <property type="project" value="UniProtKB-KW"/>
</dbReference>
<evidence type="ECO:0000256" key="6">
    <source>
        <dbReference type="ARBA" id="ARBA00023180"/>
    </source>
</evidence>
<evidence type="ECO:0000256" key="8">
    <source>
        <dbReference type="PIRSR" id="PIRSR601461-2"/>
    </source>
</evidence>
<dbReference type="Gene3D" id="2.60.40.1960">
    <property type="match status" value="1"/>
</dbReference>
<evidence type="ECO:0000256" key="7">
    <source>
        <dbReference type="PIRSR" id="PIRSR601461-1"/>
    </source>
</evidence>
<dbReference type="Proteomes" id="UP000515160">
    <property type="component" value="Chromosome X"/>
</dbReference>
<dbReference type="InterPro" id="IPR021109">
    <property type="entry name" value="Peptidase_aspartic_dom_sf"/>
</dbReference>
<dbReference type="PANTHER" id="PTHR47966:SF51">
    <property type="entry name" value="BETA-SITE APP-CLEAVING ENZYME, ISOFORM A-RELATED"/>
    <property type="match status" value="1"/>
</dbReference>
<dbReference type="SUPFAM" id="SSF50630">
    <property type="entry name" value="Acid proteases"/>
    <property type="match status" value="1"/>
</dbReference>
<dbReference type="Pfam" id="PF00026">
    <property type="entry name" value="Asp"/>
    <property type="match status" value="1"/>
</dbReference>
<dbReference type="FunFam" id="2.40.70.10:FF:000004">
    <property type="entry name" value="Pepsin A"/>
    <property type="match status" value="1"/>
</dbReference>
<proteinExistence type="inferred from homology"/>
<evidence type="ECO:0000259" key="10">
    <source>
        <dbReference type="PROSITE" id="PS51767"/>
    </source>
</evidence>
<keyword evidence="5 8" id="KW-1015">Disulfide bond</keyword>
<keyword evidence="11" id="KW-1185">Reference proteome</keyword>
<dbReference type="OrthoDB" id="771136at2759"/>
<evidence type="ECO:0000256" key="2">
    <source>
        <dbReference type="ARBA" id="ARBA00022670"/>
    </source>
</evidence>
<gene>
    <name evidence="12" type="primary">LOC117577754</name>
</gene>
<evidence type="ECO:0000256" key="9">
    <source>
        <dbReference type="RuleBase" id="RU000454"/>
    </source>
</evidence>
<evidence type="ECO:0000256" key="1">
    <source>
        <dbReference type="ARBA" id="ARBA00007447"/>
    </source>
</evidence>
<name>A0A6P8XPL1_DROAB</name>
<feature type="domain" description="Peptidase A1" evidence="10">
    <location>
        <begin position="89"/>
        <end position="389"/>
    </location>
</feature>
<evidence type="ECO:0000256" key="5">
    <source>
        <dbReference type="ARBA" id="ARBA00023157"/>
    </source>
</evidence>
<keyword evidence="6" id="KW-0325">Glycoprotein</keyword>
<evidence type="ECO:0000256" key="3">
    <source>
        <dbReference type="ARBA" id="ARBA00022750"/>
    </source>
</evidence>
<dbReference type="RefSeq" id="XP_034118556.1">
    <property type="nucleotide sequence ID" value="XM_034262665.2"/>
</dbReference>
<reference evidence="12" key="1">
    <citation type="submission" date="2025-08" db="UniProtKB">
        <authorList>
            <consortium name="RefSeq"/>
        </authorList>
    </citation>
    <scope>IDENTIFICATION</scope>
    <source>
        <strain evidence="12">15112-1751.03</strain>
        <tissue evidence="12">Whole Adult</tissue>
    </source>
</reference>
<protein>
    <submittedName>
        <fullName evidence="12">Lysosomal aspartic protease-like</fullName>
    </submittedName>
</protein>
<feature type="active site" evidence="7">
    <location>
        <position position="107"/>
    </location>
</feature>
<dbReference type="GO" id="GO:0005764">
    <property type="term" value="C:lysosome"/>
    <property type="evidence" value="ECO:0007669"/>
    <property type="project" value="TreeGrafter"/>
</dbReference>
<keyword evidence="3 9" id="KW-0064">Aspartyl protease</keyword>
<dbReference type="AlphaFoldDB" id="A0A6P8XPL1"/>
<dbReference type="FunFam" id="2.40.70.10:FF:000002">
    <property type="entry name" value="Vacuolar aspartic proteinase"/>
    <property type="match status" value="1"/>
</dbReference>
<evidence type="ECO:0000313" key="12">
    <source>
        <dbReference type="RefSeq" id="XP_034118556.1"/>
    </source>
</evidence>
<dbReference type="PANTHER" id="PTHR47966">
    <property type="entry name" value="BETA-SITE APP-CLEAVING ENZYME, ISOFORM A-RELATED"/>
    <property type="match status" value="1"/>
</dbReference>
<sequence length="392" mass="43108">MRIESVSKLVEFHKATFKYIMQKVITIVAVLLAVASAELHRVPLLKVENFVKTRGNIKAEVEHLRAKYGLPQTSSSNHEHLSNFMNMAYYGVISIGTPAKDFKVLFDTGSSNLWVPSKYCWSYACKVHNEYDSRASSSYVANGTRFFIKYGSGSLSGFLSTDTVNVNGLSIASQTFAEATNEPGTNFNNAKFDGILGMGYQSISQDNVVPPFYKMVSQGLVKKPVFSFYLARAGTSSNGGELIFGGSDPSLYKGNLIYVPVSEQGYWQFTMASASVNGYSLCNTCQAIADTGTSLIIAPFNAYNLLLRILRVRNDGSVDCSSVSLMPVITFNIGTGKFTLTPSDYIIQFENHCLSAFQYLGTNFWILGDVFSGKYYTEFDMGNNRVGFAPVA</sequence>
<comment type="similarity">
    <text evidence="1 9">Belongs to the peptidase A1 family.</text>
</comment>
<organism evidence="11 12">
    <name type="scientific">Drosophila albomicans</name>
    <name type="common">Fruit fly</name>
    <dbReference type="NCBI Taxonomy" id="7291"/>
    <lineage>
        <taxon>Eukaryota</taxon>
        <taxon>Metazoa</taxon>
        <taxon>Ecdysozoa</taxon>
        <taxon>Arthropoda</taxon>
        <taxon>Hexapoda</taxon>
        <taxon>Insecta</taxon>
        <taxon>Pterygota</taxon>
        <taxon>Neoptera</taxon>
        <taxon>Endopterygota</taxon>
        <taxon>Diptera</taxon>
        <taxon>Brachycera</taxon>
        <taxon>Muscomorpha</taxon>
        <taxon>Ephydroidea</taxon>
        <taxon>Drosophilidae</taxon>
        <taxon>Drosophila</taxon>
    </lineage>
</organism>
<feature type="disulfide bond" evidence="8">
    <location>
        <begin position="320"/>
        <end position="353"/>
    </location>
</feature>
<feature type="disulfide bond" evidence="8">
    <location>
        <begin position="120"/>
        <end position="125"/>
    </location>
</feature>
<dbReference type="InterPro" id="IPR001461">
    <property type="entry name" value="Aspartic_peptidase_A1"/>
</dbReference>
<feature type="active site" evidence="7">
    <location>
        <position position="290"/>
    </location>
</feature>
<accession>A0A6P8XPL1</accession>
<evidence type="ECO:0000313" key="11">
    <source>
        <dbReference type="Proteomes" id="UP000515160"/>
    </source>
</evidence>
<keyword evidence="4 9" id="KW-0378">Hydrolase</keyword>
<dbReference type="InterPro" id="IPR001969">
    <property type="entry name" value="Aspartic_peptidase_AS"/>
</dbReference>